<dbReference type="GO" id="GO:0016787">
    <property type="term" value="F:hydrolase activity"/>
    <property type="evidence" value="ECO:0007669"/>
    <property type="project" value="UniProtKB-KW"/>
</dbReference>
<gene>
    <name evidence="1" type="ORF">K443DRAFT_682807</name>
</gene>
<dbReference type="EMBL" id="KN838745">
    <property type="protein sequence ID" value="KIJ95729.1"/>
    <property type="molecule type" value="Genomic_DNA"/>
</dbReference>
<reference evidence="2" key="2">
    <citation type="submission" date="2015-01" db="EMBL/GenBank/DDBJ databases">
        <title>Evolutionary Origins and Diversification of the Mycorrhizal Mutualists.</title>
        <authorList>
            <consortium name="DOE Joint Genome Institute"/>
            <consortium name="Mycorrhizal Genomics Consortium"/>
            <person name="Kohler A."/>
            <person name="Kuo A."/>
            <person name="Nagy L.G."/>
            <person name="Floudas D."/>
            <person name="Copeland A."/>
            <person name="Barry K.W."/>
            <person name="Cichocki N."/>
            <person name="Veneault-Fourrey C."/>
            <person name="LaButti K."/>
            <person name="Lindquist E.A."/>
            <person name="Lipzen A."/>
            <person name="Lundell T."/>
            <person name="Morin E."/>
            <person name="Murat C."/>
            <person name="Riley R."/>
            <person name="Ohm R."/>
            <person name="Sun H."/>
            <person name="Tunlid A."/>
            <person name="Henrissat B."/>
            <person name="Grigoriev I.V."/>
            <person name="Hibbett D.S."/>
            <person name="Martin F."/>
        </authorList>
    </citation>
    <scope>NUCLEOTIDE SEQUENCE [LARGE SCALE GENOMIC DNA]</scope>
    <source>
        <strain evidence="2">LaAM-08-1</strain>
    </source>
</reference>
<dbReference type="AlphaFoldDB" id="A0A0C9WK30"/>
<evidence type="ECO:0000313" key="2">
    <source>
        <dbReference type="Proteomes" id="UP000054477"/>
    </source>
</evidence>
<keyword evidence="1" id="KW-0378">Hydrolase</keyword>
<dbReference type="HOGENOM" id="CLU_2574224_0_0_1"/>
<protein>
    <submittedName>
        <fullName evidence="1">Glycoside hydrolase family 71 protein</fullName>
    </submittedName>
</protein>
<name>A0A0C9WK30_9AGAR</name>
<organism evidence="1 2">
    <name type="scientific">Laccaria amethystina LaAM-08-1</name>
    <dbReference type="NCBI Taxonomy" id="1095629"/>
    <lineage>
        <taxon>Eukaryota</taxon>
        <taxon>Fungi</taxon>
        <taxon>Dikarya</taxon>
        <taxon>Basidiomycota</taxon>
        <taxon>Agaricomycotina</taxon>
        <taxon>Agaricomycetes</taxon>
        <taxon>Agaricomycetidae</taxon>
        <taxon>Agaricales</taxon>
        <taxon>Agaricineae</taxon>
        <taxon>Hydnangiaceae</taxon>
        <taxon>Laccaria</taxon>
    </lineage>
</organism>
<proteinExistence type="predicted"/>
<dbReference type="Proteomes" id="UP000054477">
    <property type="component" value="Unassembled WGS sequence"/>
</dbReference>
<dbReference type="OrthoDB" id="3257981at2759"/>
<accession>A0A0C9WK30</accession>
<evidence type="ECO:0000313" key="1">
    <source>
        <dbReference type="EMBL" id="KIJ95729.1"/>
    </source>
</evidence>
<sequence length="81" mass="8831">MSSNPGITAQDTRLLKAYYAPFAKNPHMLKHPRTGEVVVSTFSGENSTSGQGTMENGWAYAKAALDVIALVYTYTSSLRYP</sequence>
<reference evidence="1 2" key="1">
    <citation type="submission" date="2014-04" db="EMBL/GenBank/DDBJ databases">
        <authorList>
            <consortium name="DOE Joint Genome Institute"/>
            <person name="Kuo A."/>
            <person name="Kohler A."/>
            <person name="Nagy L.G."/>
            <person name="Floudas D."/>
            <person name="Copeland A."/>
            <person name="Barry K.W."/>
            <person name="Cichocki N."/>
            <person name="Veneault-Fourrey C."/>
            <person name="LaButti K."/>
            <person name="Lindquist E.A."/>
            <person name="Lipzen A."/>
            <person name="Lundell T."/>
            <person name="Morin E."/>
            <person name="Murat C."/>
            <person name="Sun H."/>
            <person name="Tunlid A."/>
            <person name="Henrissat B."/>
            <person name="Grigoriev I.V."/>
            <person name="Hibbett D.S."/>
            <person name="Martin F."/>
            <person name="Nordberg H.P."/>
            <person name="Cantor M.N."/>
            <person name="Hua S.X."/>
        </authorList>
    </citation>
    <scope>NUCLEOTIDE SEQUENCE [LARGE SCALE GENOMIC DNA]</scope>
    <source>
        <strain evidence="1 2">LaAM-08-1</strain>
    </source>
</reference>
<keyword evidence="2" id="KW-1185">Reference proteome</keyword>
<dbReference type="STRING" id="1095629.A0A0C9WK30"/>